<dbReference type="Pfam" id="PF03534">
    <property type="entry name" value="SpvB"/>
    <property type="match status" value="1"/>
</dbReference>
<sequence>MNYSSGYGNGIFGLGWKLNLRSVTRRTSKSVPRYDSEDIFLLDGVDELVPLLVDNKKAKSSENSPYTIDQFVPRIIQENKRIERWTSKSDQNKVHWVVISADNITTVYGSTDESLVFEQKNESHRQIFTWLPATIYDTLGNAMEFAYKAEDTAGMDRMPIQLQQSELSRDKSSQGRARYLKSVKYGNRAPNRDPQNWDLIVPIKPKDWMFKLVLDYGEHDLQSPRVNEENKWSLRKDPFSSYTSGFEIRHYRLCRRALMFHHIPEALDCEDYLVSSITFQYSENANLTFMSSLTVAGYMSDGDGGFTKDELAPWEFSYSQGPNLANLPIERVANFNILAFPANGHPLKAEWVDLDGDGAPGILVEDSSKTFYYQRNRSNANSGAGFAQVYQLPDQPVHLSSESYFEDVNRNGKMDLVFVDSDNAALGYYERNDQGWDNFRYFDNSLRIGVPESQSVRIDLVGNGLQDVVFLDDETGHLKWHPSLAEKGFGHELSAPKVDGNFHLGNPYEQVLTLYADMCGDGLVDVVHVGCGKISYWPNMGYGRFGREIVMGNCPSIGEERSDSWGTSAQEMMYLDLTKGCKPHILNRFSNGLGLVWSVSYLSSSDFFRQDEADRRNWNTRLLTPIQCVQSMKEEDLITGTCLTTRFRYHDGIYDGHEQEFAGFAEVEQWDAEVFESNQNEFARPPVHKRLWYHSGCQDLVVPLSQLDFGVTLCSFEVPSGITRVECFRFLRGKLVREEVYCQDDSVQQNLPYTTSQFNYEVDVIQQKGENAYCSVRVNDKETLSVNYERQMVNPRNSHEVVLETNHFGQALQLLPVAYGLKNSTLSRDFEKAAQEEDVITLTQNAYTNCCSRSGAYREPALALVRKWRLLQFKVNTSNSSKLLREVQEAISSWNDIDINSMPNVPIRGKILLENRRTYYIRNDLTDYLDLGEIQDFSATSRTFELASPGPMPWLDDLRKISNHEAWQDVSLGLVKLPKEESLWRPESYFLYSDTKEPELKEARNSFYTPVCTIDSLGHKTTFAFDDKFLFRTRVTDGVGNTTATKYNYSHLKPVQVCDPNGNRTQLVYDVFNTLVGVAEMGKVGEEVGDSAVGAQQLVGKDVLNKFMQDPILHAKDILGSLTERRVKDNTRLYRSLSSGRALEPCYEAVVRRQEHLHSGRSTNIFSISVSYLDSRGEVIEQAELTSTGQNPTWCISGRSLKDNKGEIVREYRPVLSPTHGFLSHDTSYDKAITYLLDPLGRRFATLNPDLTWSKTIVSPWHKVDFDQDDNILTDDPALDQDVGHLFRLVSRDLYFPTWYNLRRAQGSADISEIAVNNAALHNTPTVSHFDALGRQISALSDQGGLNATTSKTYNYLGHENAYYDAQNRLVQTLSENLLQQYQVTTSMDSGTIHKVFNSLNMEVLRWTDSGIITKRTYDPVGRLSQVKVGRGKGLPAVTEMYIYGEDQPQPELKNLRGKLYEVRDQSGVSRNLEFDFKNNCIAKSLHFAANYKDQLDWAGHVQLDDEPPFLSFMTYNASNQVVSSVSPNGDVTRTGYNPWGLQCRSTWQVDSGADIQVLVDNMEYNEDRKPTVVKRGNKCRSTYVYDHCIGRLTEKMTVGANKKKIQHKIIIRDCVGREAHVTDLAQDISFFRNVQVKPVSTYRYDGLGRTISATGVEQVNVHSQTRKSSTQAMVPTLYAVLDNLTNGQEVAAYTETYLYDITGNLKEISHQFEASNSIRGWSRKFSYNEPSLLRKGDLNNQLSESTIGDSVETYRYLKQDSGALGCLEAMPGYPSLSWDFANRLKSSSTQYQKDGIPETTFYVYDSQGTRVRKVTERSSAINVERSRLKETLYIDNYTIYREFRGDGQTLSLEKKTSMLDVSKG</sequence>
<evidence type="ECO:0000256" key="1">
    <source>
        <dbReference type="ARBA" id="ARBA00004613"/>
    </source>
</evidence>
<evidence type="ECO:0000313" key="7">
    <source>
        <dbReference type="Proteomes" id="UP000544095"/>
    </source>
</evidence>
<dbReference type="InterPro" id="IPR022044">
    <property type="entry name" value="TcdB_toxin_mid/C"/>
</dbReference>
<dbReference type="InterPro" id="IPR022045">
    <property type="entry name" value="TcdB_toxin_mid/N"/>
</dbReference>
<evidence type="ECO:0000313" key="6">
    <source>
        <dbReference type="EMBL" id="KAF5571759.1"/>
    </source>
</evidence>
<dbReference type="Gene3D" id="2.180.10.10">
    <property type="entry name" value="RHS repeat-associated core"/>
    <property type="match status" value="1"/>
</dbReference>
<dbReference type="InterPro" id="IPR003284">
    <property type="entry name" value="Sal_SpvB"/>
</dbReference>
<keyword evidence="3" id="KW-0843">Virulence</keyword>
<comment type="subcellular location">
    <subcellularLocation>
        <location evidence="1">Secreted</location>
    </subcellularLocation>
</comment>
<evidence type="ECO:0000256" key="2">
    <source>
        <dbReference type="ARBA" id="ARBA00022525"/>
    </source>
</evidence>
<dbReference type="GO" id="GO:0005576">
    <property type="term" value="C:extracellular region"/>
    <property type="evidence" value="ECO:0007669"/>
    <property type="project" value="UniProtKB-SubCell"/>
</dbReference>
<keyword evidence="2" id="KW-0964">Secreted</keyword>
<accession>A0A8H5KED5</accession>
<evidence type="ECO:0000259" key="5">
    <source>
        <dbReference type="Pfam" id="PF12256"/>
    </source>
</evidence>
<dbReference type="InterPro" id="IPR050708">
    <property type="entry name" value="T6SS_VgrG/RHS"/>
</dbReference>
<feature type="domain" description="Insecticide toxin TcdB middle/C-terminal" evidence="4">
    <location>
        <begin position="729"/>
        <end position="836"/>
    </location>
</feature>
<dbReference type="SUPFAM" id="SSF69318">
    <property type="entry name" value="Integrin alpha N-terminal domain"/>
    <property type="match status" value="1"/>
</dbReference>
<evidence type="ECO:0000259" key="4">
    <source>
        <dbReference type="Pfam" id="PF12255"/>
    </source>
</evidence>
<dbReference type="PANTHER" id="PTHR32305:SF15">
    <property type="entry name" value="PROTEIN RHSA-RELATED"/>
    <property type="match status" value="1"/>
</dbReference>
<feature type="domain" description="Insecticide toxin TcdB middle/N-terminal" evidence="5">
    <location>
        <begin position="574"/>
        <end position="695"/>
    </location>
</feature>
<reference evidence="6 7" key="1">
    <citation type="submission" date="2020-05" db="EMBL/GenBank/DDBJ databases">
        <title>Identification and distribution of gene clusters putatively required for synthesis of sphingolipid metabolism inhibitors in phylogenetically diverse species of the filamentous fungus Fusarium.</title>
        <authorList>
            <person name="Kim H.-S."/>
            <person name="Busman M."/>
            <person name="Brown D.W."/>
            <person name="Divon H."/>
            <person name="Uhlig S."/>
            <person name="Proctor R.H."/>
        </authorList>
    </citation>
    <scope>NUCLEOTIDE SEQUENCE [LARGE SCALE GENOMIC DNA]</scope>
    <source>
        <strain evidence="6 7">NRRL 25211</strain>
    </source>
</reference>
<dbReference type="PANTHER" id="PTHR32305">
    <property type="match status" value="1"/>
</dbReference>
<dbReference type="Pfam" id="PF12255">
    <property type="entry name" value="TcdB_toxin_midC"/>
    <property type="match status" value="1"/>
</dbReference>
<proteinExistence type="predicted"/>
<comment type="caution">
    <text evidence="6">The sequence shown here is derived from an EMBL/GenBank/DDBJ whole genome shotgun (WGS) entry which is preliminary data.</text>
</comment>
<evidence type="ECO:0000256" key="3">
    <source>
        <dbReference type="ARBA" id="ARBA00023026"/>
    </source>
</evidence>
<keyword evidence="7" id="KW-1185">Reference proteome</keyword>
<gene>
    <name evidence="6" type="ORF">FPANT_13494</name>
</gene>
<organism evidence="6 7">
    <name type="scientific">Fusarium pseudoanthophilum</name>
    <dbReference type="NCBI Taxonomy" id="48495"/>
    <lineage>
        <taxon>Eukaryota</taxon>
        <taxon>Fungi</taxon>
        <taxon>Dikarya</taxon>
        <taxon>Ascomycota</taxon>
        <taxon>Pezizomycotina</taxon>
        <taxon>Sordariomycetes</taxon>
        <taxon>Hypocreomycetidae</taxon>
        <taxon>Hypocreales</taxon>
        <taxon>Nectriaceae</taxon>
        <taxon>Fusarium</taxon>
        <taxon>Fusarium fujikuroi species complex</taxon>
    </lineage>
</organism>
<dbReference type="Proteomes" id="UP000544095">
    <property type="component" value="Unassembled WGS sequence"/>
</dbReference>
<dbReference type="InterPro" id="IPR028994">
    <property type="entry name" value="Integrin_alpha_N"/>
</dbReference>
<evidence type="ECO:0008006" key="8">
    <source>
        <dbReference type="Google" id="ProtNLM"/>
    </source>
</evidence>
<dbReference type="EMBL" id="JAAOAR010001037">
    <property type="protein sequence ID" value="KAF5571759.1"/>
    <property type="molecule type" value="Genomic_DNA"/>
</dbReference>
<name>A0A8H5KED5_9HYPO</name>
<dbReference type="GO" id="GO:0005737">
    <property type="term" value="C:cytoplasm"/>
    <property type="evidence" value="ECO:0007669"/>
    <property type="project" value="InterPro"/>
</dbReference>
<protein>
    <recommendedName>
        <fullName evidence="8">SpvB-domain-containing protein</fullName>
    </recommendedName>
</protein>
<dbReference type="Pfam" id="PF12256">
    <property type="entry name" value="TcdB_toxin_midN"/>
    <property type="match status" value="1"/>
</dbReference>